<feature type="domain" description="HTH cro/C1-type" evidence="2">
    <location>
        <begin position="12"/>
        <end position="66"/>
    </location>
</feature>
<dbReference type="PROSITE" id="PS50943">
    <property type="entry name" value="HTH_CROC1"/>
    <property type="match status" value="1"/>
</dbReference>
<dbReference type="Gene3D" id="1.10.260.40">
    <property type="entry name" value="lambda repressor-like DNA-binding domains"/>
    <property type="match status" value="1"/>
</dbReference>
<dbReference type="InterPro" id="IPR001387">
    <property type="entry name" value="Cro/C1-type_HTH"/>
</dbReference>
<reference evidence="3 4" key="1">
    <citation type="submission" date="2018-06" db="EMBL/GenBank/DDBJ databases">
        <title>Noncontiguous genome sequence of Ruminococcaceae bacterium ASD2818.</title>
        <authorList>
            <person name="Chaplin A.V."/>
            <person name="Sokolova S.R."/>
            <person name="Kochetkova T.O."/>
            <person name="Goltsov A.Y."/>
            <person name="Trofimov D.Y."/>
            <person name="Efimov B.A."/>
        </authorList>
    </citation>
    <scope>NUCLEOTIDE SEQUENCE [LARGE SCALE GENOMIC DNA]</scope>
    <source>
        <strain evidence="3 4">ASD2818</strain>
    </source>
</reference>
<dbReference type="AlphaFoldDB" id="A0A328UDY2"/>
<dbReference type="InterPro" id="IPR010982">
    <property type="entry name" value="Lambda_DNA-bd_dom_sf"/>
</dbReference>
<dbReference type="GO" id="GO:0003677">
    <property type="term" value="F:DNA binding"/>
    <property type="evidence" value="ECO:0007669"/>
    <property type="project" value="UniProtKB-KW"/>
</dbReference>
<dbReference type="SMART" id="SM00530">
    <property type="entry name" value="HTH_XRE"/>
    <property type="match status" value="1"/>
</dbReference>
<organism evidence="3 4">
    <name type="scientific">Hydrogeniiclostridium mannosilyticum</name>
    <dbReference type="NCBI Taxonomy" id="2764322"/>
    <lineage>
        <taxon>Bacteria</taxon>
        <taxon>Bacillati</taxon>
        <taxon>Bacillota</taxon>
        <taxon>Clostridia</taxon>
        <taxon>Eubacteriales</taxon>
        <taxon>Acutalibacteraceae</taxon>
        <taxon>Hydrogeniiclostridium</taxon>
    </lineage>
</organism>
<name>A0A328UDY2_9FIRM</name>
<evidence type="ECO:0000259" key="2">
    <source>
        <dbReference type="PROSITE" id="PS50943"/>
    </source>
</evidence>
<accession>A0A328UDY2</accession>
<dbReference type="PANTHER" id="PTHR46558">
    <property type="entry name" value="TRACRIPTIONAL REGULATORY PROTEIN-RELATED-RELATED"/>
    <property type="match status" value="1"/>
</dbReference>
<comment type="caution">
    <text evidence="3">The sequence shown here is derived from an EMBL/GenBank/DDBJ whole genome shotgun (WGS) entry which is preliminary data.</text>
</comment>
<evidence type="ECO:0000256" key="1">
    <source>
        <dbReference type="ARBA" id="ARBA00023125"/>
    </source>
</evidence>
<dbReference type="PANTHER" id="PTHR46558:SF4">
    <property type="entry name" value="DNA-BIDING PHAGE PROTEIN"/>
    <property type="match status" value="1"/>
</dbReference>
<dbReference type="Pfam" id="PF01381">
    <property type="entry name" value="HTH_3"/>
    <property type="match status" value="1"/>
</dbReference>
<evidence type="ECO:0000313" key="3">
    <source>
        <dbReference type="EMBL" id="RAQ30077.1"/>
    </source>
</evidence>
<keyword evidence="4" id="KW-1185">Reference proteome</keyword>
<dbReference type="EMBL" id="QLYR01000001">
    <property type="protein sequence ID" value="RAQ30077.1"/>
    <property type="molecule type" value="Genomic_DNA"/>
</dbReference>
<dbReference type="Proteomes" id="UP000249377">
    <property type="component" value="Unassembled WGS sequence"/>
</dbReference>
<gene>
    <name evidence="3" type="ORF">DPQ25_00780</name>
</gene>
<keyword evidence="1" id="KW-0238">DNA-binding</keyword>
<evidence type="ECO:0000313" key="4">
    <source>
        <dbReference type="Proteomes" id="UP000249377"/>
    </source>
</evidence>
<dbReference type="SUPFAM" id="SSF47413">
    <property type="entry name" value="lambda repressor-like DNA-binding domains"/>
    <property type="match status" value="1"/>
</dbReference>
<dbReference type="RefSeq" id="WP_112331273.1">
    <property type="nucleotide sequence ID" value="NZ_QLYR01000001.1"/>
</dbReference>
<dbReference type="CDD" id="cd00093">
    <property type="entry name" value="HTH_XRE"/>
    <property type="match status" value="1"/>
</dbReference>
<sequence>MTNYLDEFAAEVRRKRKLLNLTQQQLATKLNMSTRTIIALENNYSNPKGETIFLIARELNISLDSIVFSNMTTEHISKLVIDFFSGKSDAEIQKYIALCQQAEQLKAQR</sequence>
<protein>
    <submittedName>
        <fullName evidence="3">XRE family transcriptional regulator</fullName>
    </submittedName>
</protein>
<proteinExistence type="predicted"/>